<feature type="region of interest" description="Disordered" evidence="1">
    <location>
        <begin position="618"/>
        <end position="639"/>
    </location>
</feature>
<evidence type="ECO:0000313" key="3">
    <source>
        <dbReference type="Proteomes" id="UP001174909"/>
    </source>
</evidence>
<name>A0AA35T2T9_GEOBA</name>
<accession>A0AA35T2T9</accession>
<proteinExistence type="predicted"/>
<dbReference type="Proteomes" id="UP001174909">
    <property type="component" value="Unassembled WGS sequence"/>
</dbReference>
<dbReference type="PROSITE" id="PS51257">
    <property type="entry name" value="PROKAR_LIPOPROTEIN"/>
    <property type="match status" value="1"/>
</dbReference>
<protein>
    <submittedName>
        <fullName evidence="2">Uncharacterized protein</fullName>
    </submittedName>
</protein>
<dbReference type="AlphaFoldDB" id="A0AA35T2T9"/>
<evidence type="ECO:0000313" key="2">
    <source>
        <dbReference type="EMBL" id="CAI8040189.1"/>
    </source>
</evidence>
<sequence length="1108" mass="126205">MNRLKHSLDVLLVATCILSAFVLYGCGAQSLGPQEPLLPTIEGSSKFSARFQLEEEPQFFYDLFGKELLEGNEVYNYREQKEFDQNGELFVGWTGQLDSERFSAQLDRTVLTEDSYRGRYTEFAIGDSMRFKPSTLFPNRYILYKTEFDGLRWDISFAQERHLFTLINSRISNPVQLTDAAANLAPTLGRRNGLNEDAGVRHLENARLVGFRAQGLLGDIFRIGFTYVNLHKEHPERVENPLMGTVANTPPESISVVLRDDSPEDNHGIVSQFSGFDEVLHSENIQGGVGAAFKSMTVTIVTQALEELTPEEIEEGAEPTALPTETQKIDIYTDDVIPMPVGGLPSEIRDSVDGEWKIVDGFNKMKVVLAFVDPDVDPRTVQSVTFEMIVAGDYNIAIIGSSPANKAESDPEIQEWIKTEDGHIQTPYRDVIEAPGNYGQSADYTSNRAKLLDNPSNWTGEGRPRKIRYQYGAARAALLYGLDLEGTIGNVFLRAHYSINGKYKQYPTIPKGQIGFSRLKTTIQGEDGEEETGISVDPATGLPLDANGIPTYSETEGERFEAMLGGEGTDESGDGAMARETAWFLQLKSRFGKLYLEGVYYHIDPGYTTTYLNFGSNSDRDQPYSLPRTPESQSEQDPWDETNYALIEDDDDDDDWPDDIDFDGVLPRADDRDQNGILDFQEDFLIFDADPPVFTDLVDLNNNGTIDSLEDDFEPQYEYGVDREGYHVFAEYDLLDNLSLKVGWLNEHEVSSRRKNDSKYLHVTYQRDIPDFGTVLFQNRFVRVQDDIPDYTITLRVGELEPVQISDELDFYNARVNTTTLQFLYTAVPNLTLEAKFLVVLQKQFEQDEAGAIFLDAEAPDPDNEDDPLNADQRVDFMVPIEQVRAGGERREYPFYPDHGINALDPDDPGLIYDSENWKTRRYPERDIRNQQTILKARYEIPLGELPFVDRIGEDLTLTPMVKYIWDRAFDRGAEEIPDSLNPRQFVPTDNEPVEYLRFNRRSREDVLGVRLDYQFSQRMNILGGFQYRKFTNRDNNFKNYLTNFPEDEDVPILYRPDLRTRIFEVQAINRGEWLGFNIVILAGYRRTTILLDHTTSNTTFVRAMMGF</sequence>
<dbReference type="EMBL" id="CASHTH010003088">
    <property type="protein sequence ID" value="CAI8040189.1"/>
    <property type="molecule type" value="Genomic_DNA"/>
</dbReference>
<organism evidence="2 3">
    <name type="scientific">Geodia barretti</name>
    <name type="common">Barrett's horny sponge</name>
    <dbReference type="NCBI Taxonomy" id="519541"/>
    <lineage>
        <taxon>Eukaryota</taxon>
        <taxon>Metazoa</taxon>
        <taxon>Porifera</taxon>
        <taxon>Demospongiae</taxon>
        <taxon>Heteroscleromorpha</taxon>
        <taxon>Tetractinellida</taxon>
        <taxon>Astrophorina</taxon>
        <taxon>Geodiidae</taxon>
        <taxon>Geodia</taxon>
    </lineage>
</organism>
<evidence type="ECO:0000256" key="1">
    <source>
        <dbReference type="SAM" id="MobiDB-lite"/>
    </source>
</evidence>
<gene>
    <name evidence="2" type="ORF">GBAR_LOCUS22391</name>
</gene>
<comment type="caution">
    <text evidence="2">The sequence shown here is derived from an EMBL/GenBank/DDBJ whole genome shotgun (WGS) entry which is preliminary data.</text>
</comment>
<reference evidence="2" key="1">
    <citation type="submission" date="2023-03" db="EMBL/GenBank/DDBJ databases">
        <authorList>
            <person name="Steffen K."/>
            <person name="Cardenas P."/>
        </authorList>
    </citation>
    <scope>NUCLEOTIDE SEQUENCE</scope>
</reference>
<keyword evidence="3" id="KW-1185">Reference proteome</keyword>